<evidence type="ECO:0000256" key="1">
    <source>
        <dbReference type="ARBA" id="ARBA00022737"/>
    </source>
</evidence>
<reference evidence="8" key="1">
    <citation type="submission" date="2021-01" db="EMBL/GenBank/DDBJ databases">
        <authorList>
            <person name="Zahm M."/>
            <person name="Roques C."/>
            <person name="Cabau C."/>
            <person name="Klopp C."/>
            <person name="Donnadieu C."/>
            <person name="Jouanno E."/>
            <person name="Lampietro C."/>
            <person name="Louis A."/>
            <person name="Herpin A."/>
            <person name="Echchiki A."/>
            <person name="Berthelot C."/>
            <person name="Parey E."/>
            <person name="Roest-Crollius H."/>
            <person name="Braasch I."/>
            <person name="Postlethwait J."/>
            <person name="Bobe J."/>
            <person name="Montfort J."/>
            <person name="Bouchez O."/>
            <person name="Begum T."/>
            <person name="Mejri S."/>
            <person name="Adams A."/>
            <person name="Chen W.-J."/>
            <person name="Guiguen Y."/>
        </authorList>
    </citation>
    <scope>NUCLEOTIDE SEQUENCE</scope>
    <source>
        <tissue evidence="8">Blood</tissue>
    </source>
</reference>
<dbReference type="OrthoDB" id="8963837at2759"/>
<evidence type="ECO:0000313" key="9">
    <source>
        <dbReference type="Proteomes" id="UP000829720"/>
    </source>
</evidence>
<name>A0A8T3CSH7_9TELE</name>
<dbReference type="GO" id="GO:0008270">
    <property type="term" value="F:zinc ion binding"/>
    <property type="evidence" value="ECO:0007669"/>
    <property type="project" value="UniProtKB-KW"/>
</dbReference>
<accession>A0A8T3CSH7</accession>
<dbReference type="InterPro" id="IPR036116">
    <property type="entry name" value="FN3_sf"/>
</dbReference>
<evidence type="ECO:0000256" key="4">
    <source>
        <dbReference type="PROSITE-ProRule" id="PRU00024"/>
    </source>
</evidence>
<evidence type="ECO:0000259" key="7">
    <source>
        <dbReference type="PROSITE" id="PS50853"/>
    </source>
</evidence>
<dbReference type="PROSITE" id="PS50119">
    <property type="entry name" value="ZF_BBOX"/>
    <property type="match status" value="1"/>
</dbReference>
<dbReference type="SMART" id="SM00336">
    <property type="entry name" value="BBOX"/>
    <property type="match status" value="2"/>
</dbReference>
<gene>
    <name evidence="8" type="ORF">AGOR_G00188940</name>
</gene>
<feature type="domain" description="Fibronectin type-III" evidence="7">
    <location>
        <begin position="443"/>
        <end position="534"/>
    </location>
</feature>
<dbReference type="CDD" id="cd00063">
    <property type="entry name" value="FN3"/>
    <property type="match status" value="5"/>
</dbReference>
<dbReference type="InterPro" id="IPR003961">
    <property type="entry name" value="FN3_dom"/>
</dbReference>
<keyword evidence="2 4" id="KW-0863">Zinc-finger</keyword>
<protein>
    <submittedName>
        <fullName evidence="8">Uncharacterized protein</fullName>
    </submittedName>
</protein>
<dbReference type="Pfam" id="PF00643">
    <property type="entry name" value="zf-B_box"/>
    <property type="match status" value="1"/>
</dbReference>
<comment type="caution">
    <text evidence="8">The sequence shown here is derived from an EMBL/GenBank/DDBJ whole genome shotgun (WGS) entry which is preliminary data.</text>
</comment>
<feature type="domain" description="B box-type" evidence="6">
    <location>
        <begin position="198"/>
        <end position="238"/>
    </location>
</feature>
<feature type="domain" description="Fibronectin type-III" evidence="7">
    <location>
        <begin position="264"/>
        <end position="354"/>
    </location>
</feature>
<dbReference type="CDD" id="cd19769">
    <property type="entry name" value="Bbox2_TRIM16-like"/>
    <property type="match status" value="1"/>
</dbReference>
<dbReference type="Gene3D" id="4.10.830.40">
    <property type="match status" value="1"/>
</dbReference>
<feature type="region of interest" description="Disordered" evidence="5">
    <location>
        <begin position="37"/>
        <end position="89"/>
    </location>
</feature>
<dbReference type="InterPro" id="IPR013783">
    <property type="entry name" value="Ig-like_fold"/>
</dbReference>
<evidence type="ECO:0000256" key="5">
    <source>
        <dbReference type="SAM" id="MobiDB-lite"/>
    </source>
</evidence>
<dbReference type="Gene3D" id="3.30.160.60">
    <property type="entry name" value="Classic Zinc Finger"/>
    <property type="match status" value="1"/>
</dbReference>
<dbReference type="CDD" id="cd19802">
    <property type="entry name" value="Bbox1_TRIM8-like"/>
    <property type="match status" value="1"/>
</dbReference>
<evidence type="ECO:0000259" key="6">
    <source>
        <dbReference type="PROSITE" id="PS50119"/>
    </source>
</evidence>
<dbReference type="InterPro" id="IPR050991">
    <property type="entry name" value="ECM_Regulatory_Proteins"/>
</dbReference>
<keyword evidence="2 4" id="KW-0479">Metal-binding</keyword>
<proteinExistence type="predicted"/>
<feature type="domain" description="Fibronectin type-III" evidence="7">
    <location>
        <begin position="657"/>
        <end position="747"/>
    </location>
</feature>
<dbReference type="Gene3D" id="2.60.40.10">
    <property type="entry name" value="Immunoglobulins"/>
    <property type="match status" value="5"/>
</dbReference>
<feature type="domain" description="Fibronectin type-III" evidence="7">
    <location>
        <begin position="566"/>
        <end position="656"/>
    </location>
</feature>
<dbReference type="SUPFAM" id="SSF57845">
    <property type="entry name" value="B-box zinc-binding domain"/>
    <property type="match status" value="1"/>
</dbReference>
<evidence type="ECO:0000256" key="2">
    <source>
        <dbReference type="ARBA" id="ARBA00022771"/>
    </source>
</evidence>
<keyword evidence="3" id="KW-0862">Zinc</keyword>
<dbReference type="Proteomes" id="UP000829720">
    <property type="component" value="Unassembled WGS sequence"/>
</dbReference>
<dbReference type="AlphaFoldDB" id="A0A8T3CSH7"/>
<keyword evidence="9" id="KW-1185">Reference proteome</keyword>
<dbReference type="Pfam" id="PF00041">
    <property type="entry name" value="fn3"/>
    <property type="match status" value="5"/>
</dbReference>
<dbReference type="EMBL" id="JAERUA010000018">
    <property type="protein sequence ID" value="KAI1887306.1"/>
    <property type="molecule type" value="Genomic_DNA"/>
</dbReference>
<dbReference type="SUPFAM" id="SSF49265">
    <property type="entry name" value="Fibronectin type III"/>
    <property type="match status" value="3"/>
</dbReference>
<dbReference type="SMART" id="SM00060">
    <property type="entry name" value="FN3"/>
    <property type="match status" value="5"/>
</dbReference>
<evidence type="ECO:0000313" key="8">
    <source>
        <dbReference type="EMBL" id="KAI1887306.1"/>
    </source>
</evidence>
<evidence type="ECO:0000256" key="3">
    <source>
        <dbReference type="ARBA" id="ARBA00022833"/>
    </source>
</evidence>
<organism evidence="8 9">
    <name type="scientific">Albula goreensis</name>
    <dbReference type="NCBI Taxonomy" id="1534307"/>
    <lineage>
        <taxon>Eukaryota</taxon>
        <taxon>Metazoa</taxon>
        <taxon>Chordata</taxon>
        <taxon>Craniata</taxon>
        <taxon>Vertebrata</taxon>
        <taxon>Euteleostomi</taxon>
        <taxon>Actinopterygii</taxon>
        <taxon>Neopterygii</taxon>
        <taxon>Teleostei</taxon>
        <taxon>Albuliformes</taxon>
        <taxon>Albulidae</taxon>
        <taxon>Albula</taxon>
    </lineage>
</organism>
<dbReference type="PROSITE" id="PS50853">
    <property type="entry name" value="FN3"/>
    <property type="match status" value="5"/>
</dbReference>
<dbReference type="InterPro" id="IPR000315">
    <property type="entry name" value="Znf_B-box"/>
</dbReference>
<dbReference type="PANTHER" id="PTHR46708">
    <property type="entry name" value="TENASCIN"/>
    <property type="match status" value="1"/>
</dbReference>
<sequence length="747" mass="82792">MSRPCDVDKLDVAFNSRVKNAAETKTHDDVIDPEIERLQLESSSSPPSSSAKMDPPIRTSGNVRPDPRIQQEKPPSPPHSYLSTRTDKSMDRPVRFKEGFACEPRVQVERAGSPESTCTSVRSDWSKDEPLNFKGDNFPDESGVWPGAVHCDFCTERKLRAVKSCLTCTASYCETHLRQHSLVPALQRHTLVEATGNLEHRLCSQHHRALELFCNTDQMPICSLCPALTHRGHDVVCSGPGTQRVDEWIVQHNLTQASAGVPPPPGAIAFPTVGSDSVSLSWGSPEGMDTQSLRFRVTYTSDTKQRSFNVRGLNHINIQSLSPGKEYTFTVATIGDKGTQSQSVSAAVSTVSPAPVGLTVDSVTVTSFSLRWSEPHGLDQTPSFLVSICRPGTQPQLISTELHSTVLSNLQPGRQYTVNVCTVLENGEQSEAVSKTLYTEPSPPESLKIYFVSATSVCLSWDSPTDMEGVPYTFRVTWGESTGQRKSIRTDENLIVLSHLTPRTEYSISVCTVLQSTGLESEPVHTTICTNAEPQRRPSLRGSVALGISFMRDALPRTMRIFLGMIPEKVNIVFVSRTSVCLSWERHPYLEGVPQTFKVTWGESTGQRESNRTDENFTVLSYLRPGTVYSISVYTVIQSTGQESEPVHTIVCTKPSPPERLRVEKVRRRSVRLCWDTPTDMERVSYTFSITYTCDGEEPRELTTESNSNTADLCDLKPGMEYSFSICTVLHHNNRSTACSARACTRK</sequence>
<dbReference type="PANTHER" id="PTHR46708:SF2">
    <property type="entry name" value="FIBRONECTIN TYPE-III DOMAIN-CONTAINING PROTEIN"/>
    <property type="match status" value="1"/>
</dbReference>
<feature type="domain" description="Fibronectin type-III" evidence="7">
    <location>
        <begin position="355"/>
        <end position="442"/>
    </location>
</feature>
<keyword evidence="1" id="KW-0677">Repeat</keyword>